<dbReference type="InterPro" id="IPR018958">
    <property type="entry name" value="Knr4/Smi1-like_dom"/>
</dbReference>
<dbReference type="InterPro" id="IPR037883">
    <property type="entry name" value="Knr4/Smi1-like_sf"/>
</dbReference>
<feature type="domain" description="Knr4/Smi1-like" evidence="1">
    <location>
        <begin position="18"/>
        <end position="135"/>
    </location>
</feature>
<dbReference type="RefSeq" id="WP_147583701.1">
    <property type="nucleotide sequence ID" value="NZ_CP042831.1"/>
</dbReference>
<dbReference type="EMBL" id="CP042831">
    <property type="protein sequence ID" value="QEE50219.1"/>
    <property type="molecule type" value="Genomic_DNA"/>
</dbReference>
<sequence length="143" mass="16368">MLEDIIDILKKNNIKPEPLFVEEINRFEKSCGVIFPATYKSFLQEMGKGAGHFMLGSDVFHKDIVDLSEGAKELIEENNLPQLPENAYVFWMHQGYQVAWFICNGNPNPDVYFFTEGEGSKDYVIMGTFTDFLDIQLQMSGLK</sequence>
<dbReference type="KEGG" id="fak:FUA48_11705"/>
<organism evidence="2 3">
    <name type="scientific">Flavobacterium alkalisoli</name>
    <dbReference type="NCBI Taxonomy" id="2602769"/>
    <lineage>
        <taxon>Bacteria</taxon>
        <taxon>Pseudomonadati</taxon>
        <taxon>Bacteroidota</taxon>
        <taxon>Flavobacteriia</taxon>
        <taxon>Flavobacteriales</taxon>
        <taxon>Flavobacteriaceae</taxon>
        <taxon>Flavobacterium</taxon>
    </lineage>
</organism>
<dbReference type="OrthoDB" id="1189226at2"/>
<dbReference type="SUPFAM" id="SSF160631">
    <property type="entry name" value="SMI1/KNR4-like"/>
    <property type="match status" value="1"/>
</dbReference>
<keyword evidence="3" id="KW-1185">Reference proteome</keyword>
<dbReference type="Gene3D" id="3.40.1580.10">
    <property type="entry name" value="SMI1/KNR4-like"/>
    <property type="match status" value="1"/>
</dbReference>
<evidence type="ECO:0000313" key="3">
    <source>
        <dbReference type="Proteomes" id="UP000321222"/>
    </source>
</evidence>
<proteinExistence type="predicted"/>
<evidence type="ECO:0000313" key="2">
    <source>
        <dbReference type="EMBL" id="QEE50219.1"/>
    </source>
</evidence>
<accession>A0A5B9FV91</accession>
<dbReference type="Proteomes" id="UP000321222">
    <property type="component" value="Chromosome"/>
</dbReference>
<reference evidence="2 3" key="1">
    <citation type="submission" date="2019-08" db="EMBL/GenBank/DDBJ databases">
        <title>Flavobacterium alkalisoli sp. nov., isolated from rhizosphere soil of Suaeda salsa.</title>
        <authorList>
            <person name="Sun J.-Q."/>
            <person name="Xu L."/>
        </authorList>
    </citation>
    <scope>NUCLEOTIDE SEQUENCE [LARGE SCALE GENOMIC DNA]</scope>
    <source>
        <strain evidence="2 3">XS-5</strain>
    </source>
</reference>
<name>A0A5B9FV91_9FLAO</name>
<dbReference type="SMART" id="SM00860">
    <property type="entry name" value="SMI1_KNR4"/>
    <property type="match status" value="1"/>
</dbReference>
<gene>
    <name evidence="2" type="ORF">FUA48_11705</name>
</gene>
<dbReference type="Pfam" id="PF14568">
    <property type="entry name" value="SUKH_6"/>
    <property type="match status" value="1"/>
</dbReference>
<dbReference type="AlphaFoldDB" id="A0A5B9FV91"/>
<protein>
    <submittedName>
        <fullName evidence="2">SMI1/KNR4 family protein</fullName>
    </submittedName>
</protein>
<evidence type="ECO:0000259" key="1">
    <source>
        <dbReference type="SMART" id="SM00860"/>
    </source>
</evidence>